<proteinExistence type="predicted"/>
<feature type="domain" description="HTH marR-type" evidence="4">
    <location>
        <begin position="19"/>
        <end position="151"/>
    </location>
</feature>
<dbReference type="Gene3D" id="1.10.10.10">
    <property type="entry name" value="Winged helix-like DNA-binding domain superfamily/Winged helix DNA-binding domain"/>
    <property type="match status" value="1"/>
</dbReference>
<dbReference type="PRINTS" id="PR00598">
    <property type="entry name" value="HTHMARR"/>
</dbReference>
<dbReference type="InterPro" id="IPR036390">
    <property type="entry name" value="WH_DNA-bd_sf"/>
</dbReference>
<dbReference type="eggNOG" id="COG1846">
    <property type="taxonomic scope" value="Bacteria"/>
</dbReference>
<keyword evidence="2" id="KW-0238">DNA-binding</keyword>
<sequence>MHNHKNSADEDALTMYDIEHSIGFLLSKAYQRAWAILREEIEPYDLTPPQFCLLAFLWQQDGLTQAELAEKGQIDRSTIGGMVDRLVKLSLVERRPHPQDRRAHMIHLTGQGKELEQPLSDCAQRARARITSCLNGQEANELTRMLELMRADRRFYEVPTC</sequence>
<evidence type="ECO:0000259" key="4">
    <source>
        <dbReference type="PROSITE" id="PS50995"/>
    </source>
</evidence>
<dbReference type="EMBL" id="CP000482">
    <property type="protein sequence ID" value="ABL00237.1"/>
    <property type="molecule type" value="Genomic_DNA"/>
</dbReference>
<protein>
    <submittedName>
        <fullName evidence="5">Transcriptional regulator, MarR family</fullName>
    </submittedName>
</protein>
<dbReference type="InterPro" id="IPR000835">
    <property type="entry name" value="HTH_MarR-typ"/>
</dbReference>
<keyword evidence="1" id="KW-0805">Transcription regulation</keyword>
<evidence type="ECO:0000313" key="6">
    <source>
        <dbReference type="Proteomes" id="UP000006732"/>
    </source>
</evidence>
<dbReference type="GO" id="GO:0003677">
    <property type="term" value="F:DNA binding"/>
    <property type="evidence" value="ECO:0007669"/>
    <property type="project" value="UniProtKB-KW"/>
</dbReference>
<dbReference type="Proteomes" id="UP000006732">
    <property type="component" value="Chromosome"/>
</dbReference>
<dbReference type="PROSITE" id="PS01117">
    <property type="entry name" value="HTH_MARR_1"/>
    <property type="match status" value="1"/>
</dbReference>
<dbReference type="Pfam" id="PF01047">
    <property type="entry name" value="MarR"/>
    <property type="match status" value="1"/>
</dbReference>
<evidence type="ECO:0000256" key="2">
    <source>
        <dbReference type="ARBA" id="ARBA00023125"/>
    </source>
</evidence>
<organism evidence="5 6">
    <name type="scientific">Pelobacter propionicus (strain DSM 2379 / NBRC 103807 / OttBd1)</name>
    <dbReference type="NCBI Taxonomy" id="338966"/>
    <lineage>
        <taxon>Bacteria</taxon>
        <taxon>Pseudomonadati</taxon>
        <taxon>Thermodesulfobacteriota</taxon>
        <taxon>Desulfuromonadia</taxon>
        <taxon>Desulfuromonadales</taxon>
        <taxon>Desulfuromonadaceae</taxon>
        <taxon>Pelobacter</taxon>
    </lineage>
</organism>
<dbReference type="KEGG" id="ppd:Ppro_2632"/>
<evidence type="ECO:0000313" key="5">
    <source>
        <dbReference type="EMBL" id="ABL00237.1"/>
    </source>
</evidence>
<dbReference type="STRING" id="338966.Ppro_2632"/>
<dbReference type="SMART" id="SM00347">
    <property type="entry name" value="HTH_MARR"/>
    <property type="match status" value="1"/>
</dbReference>
<evidence type="ECO:0000256" key="1">
    <source>
        <dbReference type="ARBA" id="ARBA00023015"/>
    </source>
</evidence>
<dbReference type="PANTHER" id="PTHR42756">
    <property type="entry name" value="TRANSCRIPTIONAL REGULATOR, MARR"/>
    <property type="match status" value="1"/>
</dbReference>
<dbReference type="HOGENOM" id="CLU_083287_18_6_7"/>
<dbReference type="RefSeq" id="WP_011736489.1">
    <property type="nucleotide sequence ID" value="NC_008609.1"/>
</dbReference>
<accession>A1ASB6</accession>
<dbReference type="InterPro" id="IPR036388">
    <property type="entry name" value="WH-like_DNA-bd_sf"/>
</dbReference>
<keyword evidence="3" id="KW-0804">Transcription</keyword>
<keyword evidence="6" id="KW-1185">Reference proteome</keyword>
<dbReference type="SUPFAM" id="SSF46785">
    <property type="entry name" value="Winged helix' DNA-binding domain"/>
    <property type="match status" value="1"/>
</dbReference>
<name>A1ASB6_PELPD</name>
<dbReference type="InterPro" id="IPR023187">
    <property type="entry name" value="Tscrpt_reg_MarR-type_CS"/>
</dbReference>
<dbReference type="PANTHER" id="PTHR42756:SF1">
    <property type="entry name" value="TRANSCRIPTIONAL REPRESSOR OF EMRAB OPERON"/>
    <property type="match status" value="1"/>
</dbReference>
<evidence type="ECO:0000256" key="3">
    <source>
        <dbReference type="ARBA" id="ARBA00023163"/>
    </source>
</evidence>
<dbReference type="PROSITE" id="PS50995">
    <property type="entry name" value="HTH_MARR_2"/>
    <property type="match status" value="1"/>
</dbReference>
<reference evidence="5 6" key="1">
    <citation type="submission" date="2006-10" db="EMBL/GenBank/DDBJ databases">
        <title>Complete sequence of chromosome of Pelobacter propionicus DSM 2379.</title>
        <authorList>
            <consortium name="US DOE Joint Genome Institute"/>
            <person name="Copeland A."/>
            <person name="Lucas S."/>
            <person name="Lapidus A."/>
            <person name="Barry K."/>
            <person name="Detter J.C."/>
            <person name="Glavina del Rio T."/>
            <person name="Hammon N."/>
            <person name="Israni S."/>
            <person name="Dalin E."/>
            <person name="Tice H."/>
            <person name="Pitluck S."/>
            <person name="Saunders E."/>
            <person name="Brettin T."/>
            <person name="Bruce D."/>
            <person name="Han C."/>
            <person name="Tapia R."/>
            <person name="Schmutz J."/>
            <person name="Larimer F."/>
            <person name="Land M."/>
            <person name="Hauser L."/>
            <person name="Kyrpides N."/>
            <person name="Kim E."/>
            <person name="Lovley D."/>
            <person name="Richardson P."/>
        </authorList>
    </citation>
    <scope>NUCLEOTIDE SEQUENCE [LARGE SCALE GENOMIC DNA]</scope>
    <source>
        <strain evidence="6">DSM 2379 / NBRC 103807 / OttBd1</strain>
    </source>
</reference>
<gene>
    <name evidence="5" type="ordered locus">Ppro_2632</name>
</gene>
<dbReference type="GO" id="GO:0003700">
    <property type="term" value="F:DNA-binding transcription factor activity"/>
    <property type="evidence" value="ECO:0007669"/>
    <property type="project" value="InterPro"/>
</dbReference>
<dbReference type="AlphaFoldDB" id="A1ASB6"/>